<feature type="transmembrane region" description="Helical" evidence="7">
    <location>
        <begin position="322"/>
        <end position="344"/>
    </location>
</feature>
<feature type="transmembrane region" description="Helical" evidence="7">
    <location>
        <begin position="668"/>
        <end position="690"/>
    </location>
</feature>
<evidence type="ECO:0000313" key="8">
    <source>
        <dbReference type="EMBL" id="SCQ16428.1"/>
    </source>
</evidence>
<organism evidence="8 9">
    <name type="scientific">Plasmodium ovale</name>
    <name type="common">malaria parasite P. ovale</name>
    <dbReference type="NCBI Taxonomy" id="36330"/>
    <lineage>
        <taxon>Eukaryota</taxon>
        <taxon>Sar</taxon>
        <taxon>Alveolata</taxon>
        <taxon>Apicomplexa</taxon>
        <taxon>Aconoidasida</taxon>
        <taxon>Haemosporida</taxon>
        <taxon>Plasmodiidae</taxon>
        <taxon>Plasmodium</taxon>
        <taxon>Plasmodium (Plasmodium)</taxon>
    </lineage>
</organism>
<evidence type="ECO:0000256" key="2">
    <source>
        <dbReference type="ARBA" id="ARBA00022448"/>
    </source>
</evidence>
<evidence type="ECO:0000256" key="7">
    <source>
        <dbReference type="SAM" id="Phobius"/>
    </source>
</evidence>
<dbReference type="PANTHER" id="PTHR11706">
    <property type="entry name" value="SOLUTE CARRIER PROTEIN FAMILY 11 MEMBER"/>
    <property type="match status" value="1"/>
</dbReference>
<gene>
    <name evidence="8" type="primary">PocGH01_10017900</name>
    <name evidence="8" type="ORF">POCGH01_10017900</name>
</gene>
<dbReference type="GO" id="GO:0015086">
    <property type="term" value="F:cadmium ion transmembrane transporter activity"/>
    <property type="evidence" value="ECO:0007669"/>
    <property type="project" value="TreeGrafter"/>
</dbReference>
<protein>
    <submittedName>
        <fullName evidence="8">Transporter, putative</fullName>
    </submittedName>
</protein>
<dbReference type="Proteomes" id="UP000242942">
    <property type="component" value="Chromosome 10"/>
</dbReference>
<dbReference type="AlphaFoldDB" id="A0A1D3U8F4"/>
<dbReference type="PRINTS" id="PR00447">
    <property type="entry name" value="NATRESASSCMP"/>
</dbReference>
<keyword evidence="5 7" id="KW-0472">Membrane</keyword>
<dbReference type="GO" id="GO:0005886">
    <property type="term" value="C:plasma membrane"/>
    <property type="evidence" value="ECO:0007669"/>
    <property type="project" value="TreeGrafter"/>
</dbReference>
<keyword evidence="4 7" id="KW-1133">Transmembrane helix</keyword>
<feature type="transmembrane region" description="Helical" evidence="7">
    <location>
        <begin position="600"/>
        <end position="619"/>
    </location>
</feature>
<keyword evidence="9" id="KW-1185">Reference proteome</keyword>
<evidence type="ECO:0000256" key="3">
    <source>
        <dbReference type="ARBA" id="ARBA00022692"/>
    </source>
</evidence>
<evidence type="ECO:0000313" key="9">
    <source>
        <dbReference type="Proteomes" id="UP000242942"/>
    </source>
</evidence>
<evidence type="ECO:0000256" key="5">
    <source>
        <dbReference type="ARBA" id="ARBA00023136"/>
    </source>
</evidence>
<reference evidence="8 9" key="1">
    <citation type="submission" date="2016-06" db="EMBL/GenBank/DDBJ databases">
        <authorList>
            <consortium name="Pathogen Informatics"/>
        </authorList>
    </citation>
    <scope>NUCLEOTIDE SEQUENCE [LARGE SCALE GENOMIC DNA]</scope>
    <source>
        <strain evidence="8">PocGH01</strain>
    </source>
</reference>
<accession>A0A1D3U8F4</accession>
<proteinExistence type="predicted"/>
<dbReference type="VEuPathDB" id="PlasmoDB:POWCR01_100013100"/>
<dbReference type="VEuPathDB" id="PlasmoDB:PocGH01_10017900"/>
<comment type="subcellular location">
    <subcellularLocation>
        <location evidence="1">Membrane</location>
        <topology evidence="1">Multi-pass membrane protein</topology>
    </subcellularLocation>
</comment>
<dbReference type="InterPro" id="IPR001046">
    <property type="entry name" value="NRAMP_fam"/>
</dbReference>
<feature type="compositionally biased region" description="Polar residues" evidence="6">
    <location>
        <begin position="48"/>
        <end position="67"/>
    </location>
</feature>
<feature type="transmembrane region" description="Helical" evidence="7">
    <location>
        <begin position="390"/>
        <end position="415"/>
    </location>
</feature>
<feature type="transmembrane region" description="Helical" evidence="7">
    <location>
        <begin position="271"/>
        <end position="287"/>
    </location>
</feature>
<feature type="transmembrane region" description="Helical" evidence="7">
    <location>
        <begin position="427"/>
        <end position="449"/>
    </location>
</feature>
<dbReference type="EMBL" id="LT594591">
    <property type="protein sequence ID" value="SCQ16428.1"/>
    <property type="molecule type" value="Genomic_DNA"/>
</dbReference>
<evidence type="ECO:0000256" key="6">
    <source>
        <dbReference type="SAM" id="MobiDB-lite"/>
    </source>
</evidence>
<evidence type="ECO:0000256" key="4">
    <source>
        <dbReference type="ARBA" id="ARBA00022989"/>
    </source>
</evidence>
<dbReference type="OrthoDB" id="409173at2759"/>
<evidence type="ECO:0000256" key="1">
    <source>
        <dbReference type="ARBA" id="ARBA00004141"/>
    </source>
</evidence>
<keyword evidence="3 7" id="KW-0812">Transmembrane</keyword>
<keyword evidence="2" id="KW-0813">Transport</keyword>
<feature type="transmembrane region" description="Helical" evidence="7">
    <location>
        <begin position="365"/>
        <end position="384"/>
    </location>
</feature>
<sequence>MSQTGMDSKAVKGAGCSEDAAVNFQGKISEQSSEKENQSNFYSYRKNAMNSGTGANSNTNVKMSSHNNSYDMKHIKKEIKNLNKISNEKGIISDADSGSGSSCSRGSCGIGGSGGIGGSCGSGGIGGSCGSGGSGGSGHSGKDVGRCDGPDIPDIPDSGSGEGTKLVNIEMSNEQEKTIYIKKLNSTQSTMNIEGNMYNEKDDETIQNIKYKMDNNKIVKSKKKDIKGEDGGMIDSDKESFENSFYMSENLEEDVLSTDGKSMSILKKLKMCFNYFGPGWIVAIAYLDPGNLCSNLNVGLIRSTDENVINNNLVKDYTGYHLLWILAYGHLLGFIFQVLSMKLGHVTGLDLASICYKEFNKKFSYFLYIFVQIAIWGAHVQAIIGTFVAIHLIFGISVKIAILYTLVEALIYSFLENKSLSLLENVLSMLIGLLALCFIVNVFMTPINFKEVALSIIYPRIPQGKGFDAMALLGSIISAHVFYLHTNLTAKKRAVIFNDRMLKRYNTLGTVESAGSLLLSCITNCIIVLTFAEVNINANERRDAYNLFTAYEVMKKSFGKISMYIWSFGLLSSGNNSSFMCEYASKSVFEGFLNKKMNPFFRVLFFRFFLFLIVYMFLLYDKYSIDQLTNFINVIQVLLLPLAIVPLYRFSIHKNVLGDFALKGFSRLFVFVIVISIIIANLLLTLFDFLQNSPNLIAICIVTFFSIIYLFFICFFFKVPITKTYCRQR</sequence>
<feature type="region of interest" description="Disordered" evidence="6">
    <location>
        <begin position="26"/>
        <end position="67"/>
    </location>
</feature>
<dbReference type="Pfam" id="PF01566">
    <property type="entry name" value="Nramp"/>
    <property type="match status" value="1"/>
</dbReference>
<feature type="transmembrane region" description="Helical" evidence="7">
    <location>
        <begin position="631"/>
        <end position="648"/>
    </location>
</feature>
<dbReference type="PANTHER" id="PTHR11706:SF33">
    <property type="entry name" value="NATURAL RESISTANCE-ASSOCIATED MACROPHAGE PROTEIN 2"/>
    <property type="match status" value="1"/>
</dbReference>
<feature type="transmembrane region" description="Helical" evidence="7">
    <location>
        <begin position="696"/>
        <end position="719"/>
    </location>
</feature>
<dbReference type="GO" id="GO:0034755">
    <property type="term" value="P:iron ion transmembrane transport"/>
    <property type="evidence" value="ECO:0007669"/>
    <property type="project" value="TreeGrafter"/>
</dbReference>
<name>A0A1D3U8F4_PLAOA</name>
<feature type="transmembrane region" description="Helical" evidence="7">
    <location>
        <begin position="469"/>
        <end position="490"/>
    </location>
</feature>
<dbReference type="GO" id="GO:0005384">
    <property type="term" value="F:manganese ion transmembrane transporter activity"/>
    <property type="evidence" value="ECO:0007669"/>
    <property type="project" value="TreeGrafter"/>
</dbReference>